<protein>
    <submittedName>
        <fullName evidence="1">Uncharacterized protein Yka (UPF0111/DUF47 family)</fullName>
    </submittedName>
</protein>
<comment type="caution">
    <text evidence="1">The sequence shown here is derived from an EMBL/GenBank/DDBJ whole genome shotgun (WGS) entry which is preliminary data.</text>
</comment>
<organism evidence="1 2">
    <name type="scientific">Chryseobacterium shigense</name>
    <dbReference type="NCBI Taxonomy" id="297244"/>
    <lineage>
        <taxon>Bacteria</taxon>
        <taxon>Pseudomonadati</taxon>
        <taxon>Bacteroidota</taxon>
        <taxon>Flavobacteriia</taxon>
        <taxon>Flavobacteriales</taxon>
        <taxon>Weeksellaceae</taxon>
        <taxon>Chryseobacterium group</taxon>
        <taxon>Chryseobacterium</taxon>
    </lineage>
</organism>
<dbReference type="Proteomes" id="UP000589738">
    <property type="component" value="Unassembled WGS sequence"/>
</dbReference>
<keyword evidence="2" id="KW-1185">Reference proteome</keyword>
<evidence type="ECO:0000313" key="2">
    <source>
        <dbReference type="Proteomes" id="UP000589738"/>
    </source>
</evidence>
<accession>A0A841N834</accession>
<dbReference type="EMBL" id="JACHLC010000001">
    <property type="protein sequence ID" value="MBB6369600.1"/>
    <property type="molecule type" value="Genomic_DNA"/>
</dbReference>
<dbReference type="AlphaFoldDB" id="A0A841N834"/>
<name>A0A841N834_9FLAO</name>
<sequence length="34" mass="4102">MRINTVDVDRKVYSIKELEEKADKIKTNYVFKVQ</sequence>
<gene>
    <name evidence="1" type="ORF">HNP36_000653</name>
</gene>
<proteinExistence type="predicted"/>
<evidence type="ECO:0000313" key="1">
    <source>
        <dbReference type="EMBL" id="MBB6369600.1"/>
    </source>
</evidence>
<reference evidence="1 2" key="1">
    <citation type="submission" date="2020-08" db="EMBL/GenBank/DDBJ databases">
        <title>Functional genomics of gut bacteria from endangered species of beetles.</title>
        <authorList>
            <person name="Carlos-Shanley C."/>
        </authorList>
    </citation>
    <scope>NUCLEOTIDE SEQUENCE [LARGE SCALE GENOMIC DNA]</scope>
    <source>
        <strain evidence="1 2">S00136</strain>
    </source>
</reference>